<dbReference type="PANTHER" id="PTHR33993">
    <property type="entry name" value="GLYOXALASE-RELATED"/>
    <property type="match status" value="1"/>
</dbReference>
<dbReference type="InterPro" id="IPR037523">
    <property type="entry name" value="VOC_core"/>
</dbReference>
<evidence type="ECO:0000313" key="3">
    <source>
        <dbReference type="Proteomes" id="UP000440096"/>
    </source>
</evidence>
<organism evidence="2 3">
    <name type="scientific">Amycolatopsis pithecellobii</name>
    <dbReference type="NCBI Taxonomy" id="664692"/>
    <lineage>
        <taxon>Bacteria</taxon>
        <taxon>Bacillati</taxon>
        <taxon>Actinomycetota</taxon>
        <taxon>Actinomycetes</taxon>
        <taxon>Pseudonocardiales</taxon>
        <taxon>Pseudonocardiaceae</taxon>
        <taxon>Amycolatopsis</taxon>
    </lineage>
</organism>
<dbReference type="PANTHER" id="PTHR33993:SF14">
    <property type="entry name" value="GB|AAF24581.1"/>
    <property type="match status" value="1"/>
</dbReference>
<keyword evidence="3" id="KW-1185">Reference proteome</keyword>
<gene>
    <name evidence="2" type="ORF">GKO32_36855</name>
</gene>
<dbReference type="InterPro" id="IPR029068">
    <property type="entry name" value="Glyas_Bleomycin-R_OHBP_Dase"/>
</dbReference>
<dbReference type="SUPFAM" id="SSF54593">
    <property type="entry name" value="Glyoxalase/Bleomycin resistance protein/Dihydroxybiphenyl dioxygenase"/>
    <property type="match status" value="2"/>
</dbReference>
<reference evidence="2 3" key="1">
    <citation type="submission" date="2019-11" db="EMBL/GenBank/DDBJ databases">
        <title>Draft genome of Amycolatopsis RM579.</title>
        <authorList>
            <person name="Duangmal K."/>
            <person name="Mingma R."/>
        </authorList>
    </citation>
    <scope>NUCLEOTIDE SEQUENCE [LARGE SCALE GENOMIC DNA]</scope>
    <source>
        <strain evidence="2 3">RM579</strain>
    </source>
</reference>
<dbReference type="RefSeq" id="WP_154761547.1">
    <property type="nucleotide sequence ID" value="NZ_WMBA01000109.1"/>
</dbReference>
<dbReference type="AlphaFoldDB" id="A0A6N7ZCU3"/>
<dbReference type="Gene3D" id="3.10.180.10">
    <property type="entry name" value="2,3-Dihydroxybiphenyl 1,2-Dioxygenase, domain 1"/>
    <property type="match status" value="2"/>
</dbReference>
<proteinExistence type="predicted"/>
<evidence type="ECO:0000259" key="1">
    <source>
        <dbReference type="PROSITE" id="PS51819"/>
    </source>
</evidence>
<name>A0A6N7ZCU3_9PSEU</name>
<accession>A0A6N7ZCU3</accession>
<dbReference type="PROSITE" id="PS51819">
    <property type="entry name" value="VOC"/>
    <property type="match status" value="1"/>
</dbReference>
<dbReference type="InterPro" id="IPR052164">
    <property type="entry name" value="Anthracycline_SecMetBiosynth"/>
</dbReference>
<dbReference type="OrthoDB" id="9793039at2"/>
<feature type="domain" description="VOC" evidence="1">
    <location>
        <begin position="16"/>
        <end position="131"/>
    </location>
</feature>
<dbReference type="EMBL" id="WMBA01000109">
    <property type="protein sequence ID" value="MTD59515.1"/>
    <property type="molecule type" value="Genomic_DNA"/>
</dbReference>
<dbReference type="Proteomes" id="UP000440096">
    <property type="component" value="Unassembled WGS sequence"/>
</dbReference>
<dbReference type="CDD" id="cd07247">
    <property type="entry name" value="SgaA_N_like"/>
    <property type="match status" value="1"/>
</dbReference>
<protein>
    <submittedName>
        <fullName evidence="2">VOC family protein</fullName>
    </submittedName>
</protein>
<sequence>MTADPRATQSILPSGMPCWVELATPDEIAAQRFYTGLFGWNFHPHRDPATPNGRYLIASIAGRDVAGVYRAGSRQPSLWTVNIAVHSAAHAAEWTEHLGGTVILGPIAIPERGSILHVTDPAGAPAVFWQPTSTWDFVSGFPNTFASADLNTHHGEAADSFFCRLFNYSSRQIGDSRGVDYVEWLLDQQPVLYRYTMGREYPPETLPHWMVYFEVDPDRGTDATAGHAIMLGGRVIVEPYDSPLGRIAVIADPGGGVFSVIDRTVVVEDFGRAEVDDPYDD</sequence>
<comment type="caution">
    <text evidence="2">The sequence shown here is derived from an EMBL/GenBank/DDBJ whole genome shotgun (WGS) entry which is preliminary data.</text>
</comment>
<evidence type="ECO:0000313" key="2">
    <source>
        <dbReference type="EMBL" id="MTD59515.1"/>
    </source>
</evidence>